<keyword evidence="3" id="KW-1185">Reference proteome</keyword>
<keyword evidence="1" id="KW-1133">Transmembrane helix</keyword>
<feature type="transmembrane region" description="Helical" evidence="1">
    <location>
        <begin position="6"/>
        <end position="24"/>
    </location>
</feature>
<organism evidence="2 3">
    <name type="scientific">Sulfurospirillum barnesii (strain ATCC 700032 / DSM 10660 / SES-3)</name>
    <dbReference type="NCBI Taxonomy" id="760154"/>
    <lineage>
        <taxon>Bacteria</taxon>
        <taxon>Pseudomonadati</taxon>
        <taxon>Campylobacterota</taxon>
        <taxon>Epsilonproteobacteria</taxon>
        <taxon>Campylobacterales</taxon>
        <taxon>Sulfurospirillaceae</taxon>
        <taxon>Sulfurospirillum</taxon>
    </lineage>
</organism>
<keyword evidence="1" id="KW-0812">Transmembrane</keyword>
<keyword evidence="1" id="KW-0472">Membrane</keyword>
<evidence type="ECO:0000313" key="3">
    <source>
        <dbReference type="Proteomes" id="UP000006176"/>
    </source>
</evidence>
<dbReference type="KEGG" id="sba:Sulba_0106"/>
<dbReference type="AlphaFoldDB" id="I3XU09"/>
<name>I3XU09_SULBS</name>
<reference evidence="2 3" key="1">
    <citation type="submission" date="2012-06" db="EMBL/GenBank/DDBJ databases">
        <title>Complete sequence of Sulfurospirillum barnesii SES-3.</title>
        <authorList>
            <consortium name="US DOE Joint Genome Institute"/>
            <person name="Lucas S."/>
            <person name="Han J."/>
            <person name="Lapidus A."/>
            <person name="Cheng J.-F."/>
            <person name="Goodwin L."/>
            <person name="Pitluck S."/>
            <person name="Peters L."/>
            <person name="Ovchinnikova G."/>
            <person name="Lu M."/>
            <person name="Detter J.C."/>
            <person name="Han C."/>
            <person name="Tapia R."/>
            <person name="Land M."/>
            <person name="Hauser L."/>
            <person name="Kyrpides N."/>
            <person name="Ivanova N."/>
            <person name="Pagani I."/>
            <person name="Stolz J."/>
            <person name="Arkin A."/>
            <person name="Dehal P."/>
            <person name="Oremland R."/>
            <person name="Saltikov C."/>
            <person name="Basu P."/>
            <person name="Hollibaugh J."/>
            <person name="Newman D."/>
            <person name="Stolyar S."/>
            <person name="Hazen T."/>
            <person name="Woyke T."/>
        </authorList>
    </citation>
    <scope>NUCLEOTIDE SEQUENCE [LARGE SCALE GENOMIC DNA]</scope>
    <source>
        <strain evidence="3">ATCC 700032 / DSM 10660 / SES-3</strain>
    </source>
</reference>
<dbReference type="PATRIC" id="fig|760154.4.peg.102"/>
<feature type="transmembrane region" description="Helical" evidence="1">
    <location>
        <begin position="62"/>
        <end position="83"/>
    </location>
</feature>
<protein>
    <submittedName>
        <fullName evidence="2">Uncharacterized protein</fullName>
    </submittedName>
</protein>
<evidence type="ECO:0000313" key="2">
    <source>
        <dbReference type="EMBL" id="AFL67433.1"/>
    </source>
</evidence>
<gene>
    <name evidence="2" type="ordered locus">Sulba_0106</name>
</gene>
<dbReference type="HOGENOM" id="CLU_2557018_0_0_7"/>
<evidence type="ECO:0000256" key="1">
    <source>
        <dbReference type="SAM" id="Phobius"/>
    </source>
</evidence>
<sequence length="91" mass="10658">MPNLKIFMLILFFMSMLYVGLEVLPHHYPSTKAKHVELSHSEHKKEGVQAVEPKEQLKRDTMGYSIVSYFLVLSLLLYTKIILQRNHSKEL</sequence>
<dbReference type="RefSeq" id="WP_014768320.1">
    <property type="nucleotide sequence ID" value="NC_018002.1"/>
</dbReference>
<dbReference type="Proteomes" id="UP000006176">
    <property type="component" value="Chromosome"/>
</dbReference>
<dbReference type="EMBL" id="CP003333">
    <property type="protein sequence ID" value="AFL67433.1"/>
    <property type="molecule type" value="Genomic_DNA"/>
</dbReference>
<dbReference type="OrthoDB" id="5340179at2"/>
<accession>I3XU09</accession>
<dbReference type="STRING" id="760154.Sulba_0106"/>
<proteinExistence type="predicted"/>